<keyword evidence="2 12" id="KW-0813">Transport</keyword>
<evidence type="ECO:0000256" key="4">
    <source>
        <dbReference type="ARBA" id="ARBA00022496"/>
    </source>
</evidence>
<feature type="domain" description="TonB-dependent receptor plug" evidence="16">
    <location>
        <begin position="132"/>
        <end position="227"/>
    </location>
</feature>
<feature type="chain" id="PRO_5008061632" evidence="14">
    <location>
        <begin position="25"/>
        <end position="851"/>
    </location>
</feature>
<organism evidence="17 18">
    <name type="scientific">Acetobacter malorum</name>
    <dbReference type="NCBI Taxonomy" id="178901"/>
    <lineage>
        <taxon>Bacteria</taxon>
        <taxon>Pseudomonadati</taxon>
        <taxon>Pseudomonadota</taxon>
        <taxon>Alphaproteobacteria</taxon>
        <taxon>Acetobacterales</taxon>
        <taxon>Acetobacteraceae</taxon>
        <taxon>Acetobacter</taxon>
    </lineage>
</organism>
<dbReference type="InterPro" id="IPR039426">
    <property type="entry name" value="TonB-dep_rcpt-like"/>
</dbReference>
<comment type="similarity">
    <text evidence="12 13">Belongs to the TonB-dependent receptor family.</text>
</comment>
<feature type="domain" description="TonB-dependent receptor-like beta-barrel" evidence="15">
    <location>
        <begin position="344"/>
        <end position="800"/>
    </location>
</feature>
<keyword evidence="4" id="KW-0410">Iron transport</keyword>
<keyword evidence="11 12" id="KW-0998">Cell outer membrane</keyword>
<dbReference type="Gene3D" id="2.40.170.20">
    <property type="entry name" value="TonB-dependent receptor, beta-barrel domain"/>
    <property type="match status" value="1"/>
</dbReference>
<evidence type="ECO:0000256" key="9">
    <source>
        <dbReference type="ARBA" id="ARBA00023077"/>
    </source>
</evidence>
<gene>
    <name evidence="17" type="ORF">Amal_03061</name>
</gene>
<comment type="caution">
    <text evidence="17">The sequence shown here is derived from an EMBL/GenBank/DDBJ whole genome shotgun (WGS) entry which is preliminary data.</text>
</comment>
<sequence>MRSVKTISTLTLLSSTVTCNMAFGATHMFNIPAGTVPEALSVFQKQSGSGVIAKAKDFRNVRVSSVHGMMDDQIALQKMLSGTSLQVSRQNQGSHFVIVERKLPHDAKASGENVDVVERRKSDGGGMMVRHTTPRTVSSLSHTYIEMQSPTSTIESLIQTLPGVVSASEGPLTTSFSTIHIRGMSQPEIGVTFEGMPAANPFTYSTYTPSLVDSENMGQVNVMQGAVDINSPTYNATGAEISATIRRPTDRQNIHVAGSGGSYGTNKDFIRYDTGEIGNSGVRAFASGSYARSDMWRGDGTIRKWHVDAAVTKSWADHSDSEAIFGFTKAQQGEWLYPSLANWNKYGVDYGLNKQYYNGDTHYSGLNAKNTGAIYGALKNHFTFGHGLSLDAEAYSVEFHGPYTYGETVPVSNGYAGAEKYKHLDNYKDLPGYDPAVSKLTSVEVSDWYTLSSGLTLTGHWKHRFNTLSLTYWYSYAQEAASQSFYPVNGKGEWSAHGAPLTANGGQLISEDNENGLQQLNSFAVDDKMVFLNGRLTIDGGIRMAMANRQYTQDLPGVTGSNYKSIKNVFVPAPQVLISYRFNPQHQIYVNGTTGYHLPASLSSQLSSYSYSTGKATSLPMSDYKPEYMITEEVGYRYSGLLSANVAGFHYNVTNHQVSAESYEPGSTSTISQLINAGGMEAYGIQAELATHPWHHLSFYASGQYMHTKNGNNIAYEGDYLATKGKQEVGAPKFSGSLGLTYNDGLWFGNFTLQYTDSQYSTLMNDQSIPSYVSANLAVGRQLPKIGRVRPKIRLNLVNLGNNHYLSSMYGYTTNAQTQHGVVTGKAFSGSQPTYVIASPFVVMATISADF</sequence>
<feature type="signal peptide" evidence="14">
    <location>
        <begin position="1"/>
        <end position="24"/>
    </location>
</feature>
<dbReference type="Proteomes" id="UP000077349">
    <property type="component" value="Unassembled WGS sequence"/>
</dbReference>
<keyword evidence="9 13" id="KW-0798">TonB box</keyword>
<evidence type="ECO:0000259" key="16">
    <source>
        <dbReference type="Pfam" id="PF07715"/>
    </source>
</evidence>
<dbReference type="PATRIC" id="fig|178901.16.peg.3251"/>
<dbReference type="InterPro" id="IPR000531">
    <property type="entry name" value="Beta-barrel_TonB"/>
</dbReference>
<dbReference type="InterPro" id="IPR036942">
    <property type="entry name" value="Beta-barrel_TonB_sf"/>
</dbReference>
<keyword evidence="17" id="KW-0675">Receptor</keyword>
<dbReference type="PANTHER" id="PTHR32552:SF89">
    <property type="entry name" value="CATECHOLATE SIDEROPHORE RECEPTOR FIU"/>
    <property type="match status" value="1"/>
</dbReference>
<evidence type="ECO:0000313" key="17">
    <source>
        <dbReference type="EMBL" id="OAG75760.1"/>
    </source>
</evidence>
<dbReference type="Gene3D" id="3.55.50.30">
    <property type="match status" value="1"/>
</dbReference>
<comment type="subcellular location">
    <subcellularLocation>
        <location evidence="1 12">Cell outer membrane</location>
        <topology evidence="1 12">Multi-pass membrane protein</topology>
    </subcellularLocation>
</comment>
<dbReference type="Pfam" id="PF07715">
    <property type="entry name" value="Plug"/>
    <property type="match status" value="1"/>
</dbReference>
<evidence type="ECO:0000256" key="1">
    <source>
        <dbReference type="ARBA" id="ARBA00004571"/>
    </source>
</evidence>
<evidence type="ECO:0000256" key="3">
    <source>
        <dbReference type="ARBA" id="ARBA00022452"/>
    </source>
</evidence>
<dbReference type="Pfam" id="PF00593">
    <property type="entry name" value="TonB_dep_Rec_b-barrel"/>
    <property type="match status" value="1"/>
</dbReference>
<evidence type="ECO:0000256" key="7">
    <source>
        <dbReference type="ARBA" id="ARBA00023004"/>
    </source>
</evidence>
<evidence type="ECO:0000259" key="15">
    <source>
        <dbReference type="Pfam" id="PF00593"/>
    </source>
</evidence>
<dbReference type="GO" id="GO:0009279">
    <property type="term" value="C:cell outer membrane"/>
    <property type="evidence" value="ECO:0007669"/>
    <property type="project" value="UniProtKB-SubCell"/>
</dbReference>
<dbReference type="GO" id="GO:0015344">
    <property type="term" value="F:siderophore uptake transmembrane transporter activity"/>
    <property type="evidence" value="ECO:0007669"/>
    <property type="project" value="TreeGrafter"/>
</dbReference>
<keyword evidence="7" id="KW-0408">Iron</keyword>
<keyword evidence="6 14" id="KW-0732">Signal</keyword>
<evidence type="ECO:0000256" key="8">
    <source>
        <dbReference type="ARBA" id="ARBA00023065"/>
    </source>
</evidence>
<evidence type="ECO:0000256" key="12">
    <source>
        <dbReference type="PROSITE-ProRule" id="PRU01360"/>
    </source>
</evidence>
<evidence type="ECO:0000256" key="13">
    <source>
        <dbReference type="RuleBase" id="RU003357"/>
    </source>
</evidence>
<evidence type="ECO:0000256" key="2">
    <source>
        <dbReference type="ARBA" id="ARBA00022448"/>
    </source>
</evidence>
<dbReference type="InterPro" id="IPR037066">
    <property type="entry name" value="Plug_dom_sf"/>
</dbReference>
<evidence type="ECO:0000256" key="10">
    <source>
        <dbReference type="ARBA" id="ARBA00023136"/>
    </source>
</evidence>
<dbReference type="Gene3D" id="2.170.130.10">
    <property type="entry name" value="TonB-dependent receptor, plug domain"/>
    <property type="match status" value="1"/>
</dbReference>
<evidence type="ECO:0000256" key="14">
    <source>
        <dbReference type="SAM" id="SignalP"/>
    </source>
</evidence>
<evidence type="ECO:0000256" key="6">
    <source>
        <dbReference type="ARBA" id="ARBA00022729"/>
    </source>
</evidence>
<accession>A0A177G612</accession>
<evidence type="ECO:0000313" key="18">
    <source>
        <dbReference type="Proteomes" id="UP000077349"/>
    </source>
</evidence>
<reference evidence="17 18" key="1">
    <citation type="submission" date="2016-03" db="EMBL/GenBank/DDBJ databases">
        <title>Draft genome sequence of Acetobacter malorum CECT 7742, a strain isolated from strawberry vinegar.</title>
        <authorList>
            <person name="Sainz F."/>
            <person name="Mas A."/>
            <person name="Torija M.J."/>
        </authorList>
    </citation>
    <scope>NUCLEOTIDE SEQUENCE [LARGE SCALE GENOMIC DNA]</scope>
    <source>
        <strain evidence="17 18">CECT 7742</strain>
    </source>
</reference>
<dbReference type="EMBL" id="LVHD01000020">
    <property type="protein sequence ID" value="OAG75760.1"/>
    <property type="molecule type" value="Genomic_DNA"/>
</dbReference>
<keyword evidence="8" id="KW-0406">Ion transport</keyword>
<proteinExistence type="inferred from homology"/>
<keyword evidence="5 12" id="KW-0812">Transmembrane</keyword>
<dbReference type="PANTHER" id="PTHR32552">
    <property type="entry name" value="FERRICHROME IRON RECEPTOR-RELATED"/>
    <property type="match status" value="1"/>
</dbReference>
<keyword evidence="10 12" id="KW-0472">Membrane</keyword>
<dbReference type="AlphaFoldDB" id="A0A177G612"/>
<dbReference type="InterPro" id="IPR012910">
    <property type="entry name" value="Plug_dom"/>
</dbReference>
<name>A0A177G612_9PROT</name>
<evidence type="ECO:0000256" key="11">
    <source>
        <dbReference type="ARBA" id="ARBA00023237"/>
    </source>
</evidence>
<dbReference type="PROSITE" id="PS52016">
    <property type="entry name" value="TONB_DEPENDENT_REC_3"/>
    <property type="match status" value="1"/>
</dbReference>
<evidence type="ECO:0000256" key="5">
    <source>
        <dbReference type="ARBA" id="ARBA00022692"/>
    </source>
</evidence>
<protein>
    <submittedName>
        <fullName evidence="17">TonB-dependent receptor</fullName>
    </submittedName>
</protein>
<keyword evidence="3 12" id="KW-1134">Transmembrane beta strand</keyword>
<dbReference type="SUPFAM" id="SSF56935">
    <property type="entry name" value="Porins"/>
    <property type="match status" value="1"/>
</dbReference>